<name>A0A1G1Y6V1_9BACT</name>
<evidence type="ECO:0000256" key="7">
    <source>
        <dbReference type="ARBA" id="ARBA00023136"/>
    </source>
</evidence>
<feature type="transmembrane region" description="Helical" evidence="11">
    <location>
        <begin position="65"/>
        <end position="89"/>
    </location>
</feature>
<dbReference type="Gene3D" id="3.40.50.2000">
    <property type="entry name" value="Glycogen Phosphorylase B"/>
    <property type="match status" value="2"/>
</dbReference>
<dbReference type="UniPathway" id="UPA00219"/>
<dbReference type="CDD" id="cd03785">
    <property type="entry name" value="GT28_MurG"/>
    <property type="match status" value="1"/>
</dbReference>
<dbReference type="SUPFAM" id="SSF53756">
    <property type="entry name" value="UDP-Glycosyltransferase/glycogen phosphorylase"/>
    <property type="match status" value="1"/>
</dbReference>
<organism evidence="14 15">
    <name type="scientific">Candidatus Buchananbacteria bacterium RIFCSPHIGHO2_01_FULL_46_12</name>
    <dbReference type="NCBI Taxonomy" id="1797536"/>
    <lineage>
        <taxon>Bacteria</taxon>
        <taxon>Candidatus Buchananiibacteriota</taxon>
    </lineage>
</organism>
<dbReference type="GO" id="GO:0071555">
    <property type="term" value="P:cell wall organization"/>
    <property type="evidence" value="ECO:0007669"/>
    <property type="project" value="UniProtKB-KW"/>
</dbReference>
<comment type="caution">
    <text evidence="14">The sequence shown here is derived from an EMBL/GenBank/DDBJ whole genome shotgun (WGS) entry which is preliminary data.</text>
</comment>
<comment type="subcellular location">
    <subcellularLocation>
        <location evidence="10">Cell membrane</location>
        <topology evidence="10">Peripheral membrane protein</topology>
        <orientation evidence="10">Cytoplasmic side</orientation>
    </subcellularLocation>
</comment>
<dbReference type="Proteomes" id="UP000178432">
    <property type="component" value="Unassembled WGS sequence"/>
</dbReference>
<dbReference type="GO" id="GO:0008360">
    <property type="term" value="P:regulation of cell shape"/>
    <property type="evidence" value="ECO:0007669"/>
    <property type="project" value="UniProtKB-KW"/>
</dbReference>
<evidence type="ECO:0000313" key="14">
    <source>
        <dbReference type="EMBL" id="OGY48052.1"/>
    </source>
</evidence>
<keyword evidence="7 10" id="KW-0472">Membrane</keyword>
<comment type="similarity">
    <text evidence="10">Belongs to the glycosyltransferase 28 family. MurG subfamily.</text>
</comment>
<gene>
    <name evidence="10" type="primary">murG</name>
    <name evidence="14" type="ORF">A2663_03190</name>
</gene>
<proteinExistence type="inferred from homology"/>
<keyword evidence="1 10" id="KW-1003">Cell membrane</keyword>
<dbReference type="GO" id="GO:0005886">
    <property type="term" value="C:plasma membrane"/>
    <property type="evidence" value="ECO:0007669"/>
    <property type="project" value="UniProtKB-SubCell"/>
</dbReference>
<comment type="caution">
    <text evidence="10">Lacks conserved residue(s) required for the propagation of feature annotation.</text>
</comment>
<dbReference type="GO" id="GO:0005975">
    <property type="term" value="P:carbohydrate metabolic process"/>
    <property type="evidence" value="ECO:0007669"/>
    <property type="project" value="InterPro"/>
</dbReference>
<keyword evidence="2 10" id="KW-0132">Cell division</keyword>
<reference evidence="14 15" key="1">
    <citation type="journal article" date="2016" name="Nat. Commun.">
        <title>Thousands of microbial genomes shed light on interconnected biogeochemical processes in an aquifer system.</title>
        <authorList>
            <person name="Anantharaman K."/>
            <person name="Brown C.T."/>
            <person name="Hug L.A."/>
            <person name="Sharon I."/>
            <person name="Castelle C.J."/>
            <person name="Probst A.J."/>
            <person name="Thomas B.C."/>
            <person name="Singh A."/>
            <person name="Wilkins M.J."/>
            <person name="Karaoz U."/>
            <person name="Brodie E.L."/>
            <person name="Williams K.H."/>
            <person name="Hubbard S.S."/>
            <person name="Banfield J.F."/>
        </authorList>
    </citation>
    <scope>NUCLEOTIDE SEQUENCE [LARGE SCALE GENOMIC DNA]</scope>
</reference>
<dbReference type="GO" id="GO:0050511">
    <property type="term" value="F:undecaprenyldiphospho-muramoylpentapeptide beta-N-acetylglucosaminyltransferase activity"/>
    <property type="evidence" value="ECO:0007669"/>
    <property type="project" value="UniProtKB-UniRule"/>
</dbReference>
<evidence type="ECO:0000313" key="15">
    <source>
        <dbReference type="Proteomes" id="UP000178432"/>
    </source>
</evidence>
<dbReference type="InterPro" id="IPR007235">
    <property type="entry name" value="Glyco_trans_28_C"/>
</dbReference>
<evidence type="ECO:0000256" key="8">
    <source>
        <dbReference type="ARBA" id="ARBA00023306"/>
    </source>
</evidence>
<evidence type="ECO:0000256" key="10">
    <source>
        <dbReference type="HAMAP-Rule" id="MF_00033"/>
    </source>
</evidence>
<comment type="pathway">
    <text evidence="10">Cell wall biogenesis; peptidoglycan biosynthesis.</text>
</comment>
<evidence type="ECO:0000256" key="6">
    <source>
        <dbReference type="ARBA" id="ARBA00022984"/>
    </source>
</evidence>
<dbReference type="HAMAP" id="MF_00033">
    <property type="entry name" value="MurG"/>
    <property type="match status" value="1"/>
</dbReference>
<evidence type="ECO:0000256" key="9">
    <source>
        <dbReference type="ARBA" id="ARBA00023316"/>
    </source>
</evidence>
<dbReference type="GO" id="GO:0009252">
    <property type="term" value="P:peptidoglycan biosynthetic process"/>
    <property type="evidence" value="ECO:0007669"/>
    <property type="project" value="UniProtKB-UniRule"/>
</dbReference>
<evidence type="ECO:0000256" key="4">
    <source>
        <dbReference type="ARBA" id="ARBA00022679"/>
    </source>
</evidence>
<evidence type="ECO:0000259" key="12">
    <source>
        <dbReference type="Pfam" id="PF03033"/>
    </source>
</evidence>
<comment type="catalytic activity">
    <reaction evidence="10">
        <text>di-trans,octa-cis-undecaprenyl diphospho-N-acetyl-alpha-D-muramoyl-L-alanyl-D-glutamyl-meso-2,6-diaminopimeloyl-D-alanyl-D-alanine + UDP-N-acetyl-alpha-D-glucosamine = di-trans,octa-cis-undecaprenyl diphospho-[N-acetyl-alpha-D-glucosaminyl-(1-&gt;4)]-N-acetyl-alpha-D-muramoyl-L-alanyl-D-glutamyl-meso-2,6-diaminopimeloyl-D-alanyl-D-alanine + UDP + H(+)</text>
        <dbReference type="Rhea" id="RHEA:31227"/>
        <dbReference type="ChEBI" id="CHEBI:15378"/>
        <dbReference type="ChEBI" id="CHEBI:57705"/>
        <dbReference type="ChEBI" id="CHEBI:58223"/>
        <dbReference type="ChEBI" id="CHEBI:61387"/>
        <dbReference type="ChEBI" id="CHEBI:61388"/>
        <dbReference type="EC" id="2.4.1.227"/>
    </reaction>
</comment>
<feature type="domain" description="Glycosyltransferase family 28 N-terminal" evidence="12">
    <location>
        <begin position="3"/>
        <end position="141"/>
    </location>
</feature>
<feature type="domain" description="Glycosyl transferase family 28 C-terminal" evidence="13">
    <location>
        <begin position="188"/>
        <end position="332"/>
    </location>
</feature>
<dbReference type="Pfam" id="PF04101">
    <property type="entry name" value="Glyco_tran_28_C"/>
    <property type="match status" value="1"/>
</dbReference>
<evidence type="ECO:0000256" key="1">
    <source>
        <dbReference type="ARBA" id="ARBA00022475"/>
    </source>
</evidence>
<feature type="binding site" evidence="10">
    <location>
        <position position="165"/>
    </location>
    <ligand>
        <name>UDP-N-acetyl-alpha-D-glucosamine</name>
        <dbReference type="ChEBI" id="CHEBI:57705"/>
    </ligand>
</feature>
<evidence type="ECO:0000256" key="11">
    <source>
        <dbReference type="SAM" id="Phobius"/>
    </source>
</evidence>
<dbReference type="EMBL" id="MHIF01000019">
    <property type="protein sequence ID" value="OGY48052.1"/>
    <property type="molecule type" value="Genomic_DNA"/>
</dbReference>
<keyword evidence="5 10" id="KW-0133">Cell shape</keyword>
<comment type="function">
    <text evidence="10">Cell wall formation. Catalyzes the transfer of a GlcNAc subunit on undecaprenyl-pyrophosphoryl-MurNAc-pentapeptide (lipid intermediate I) to form undecaprenyl-pyrophosphoryl-MurNAc-(pentapeptide)GlcNAc (lipid intermediate II).</text>
</comment>
<evidence type="ECO:0000259" key="13">
    <source>
        <dbReference type="Pfam" id="PF04101"/>
    </source>
</evidence>
<feature type="binding site" evidence="10">
    <location>
        <position position="283"/>
    </location>
    <ligand>
        <name>UDP-N-acetyl-alpha-D-glucosamine</name>
        <dbReference type="ChEBI" id="CHEBI:57705"/>
    </ligand>
</feature>
<keyword evidence="11" id="KW-0812">Transmembrane</keyword>
<keyword evidence="6 10" id="KW-0573">Peptidoglycan synthesis</keyword>
<dbReference type="InterPro" id="IPR006009">
    <property type="entry name" value="GlcNAc_MurG"/>
</dbReference>
<dbReference type="GO" id="GO:0051991">
    <property type="term" value="F:UDP-N-acetyl-D-glucosamine:N-acetylmuramoyl-L-alanyl-D-glutamyl-meso-2,6-diaminopimelyl-D-alanyl-D-alanine-diphosphoundecaprenol 4-beta-N-acetylglucosaminlytransferase activity"/>
    <property type="evidence" value="ECO:0007669"/>
    <property type="project" value="RHEA"/>
</dbReference>
<sequence length="349" mass="37625">MKIILSGGGTLGSVSPLLAIFEEIKTRQPKAEFLWLGTRFGPESKLIAGCQIPLKKIFSGKWRRYFSLYNFIDPLLVIFGFFQSLRIILKFKPDWVVSAGGFVAVPAAFAAKVLNKKILIHQQDVLPGLANRIIAPWAKAITVSFEKSLNDFPRGKTILTGNPVRPDVLGGAKGEGLRAFGLQSDRPIVLVIGGGTGALDLNKLVLAALDELLGFCQIIHLTGGKAKAAAALPGYRPFEFLTDQLKNAYAAADLVVSRAGLGTLTELAVLKKPVLVIPLPGHQENNALEFFKKNAAALLFQKDLAAQKFAGAVKILLSDKAELENLSRNIAKIMPEGAAAKITDLIYAD</sequence>
<keyword evidence="8 10" id="KW-0131">Cell cycle</keyword>
<dbReference type="AlphaFoldDB" id="A0A1G1Y6V1"/>
<evidence type="ECO:0000256" key="3">
    <source>
        <dbReference type="ARBA" id="ARBA00022676"/>
    </source>
</evidence>
<protein>
    <recommendedName>
        <fullName evidence="10">UDP-N-acetylglucosamine--N-acetylmuramyl-(pentapeptide) pyrophosphoryl-undecaprenol N-acetylglucosamine transferase</fullName>
        <ecNumber evidence="10">2.4.1.227</ecNumber>
    </recommendedName>
    <alternativeName>
        <fullName evidence="10">Undecaprenyl-PP-MurNAc-pentapeptide-UDPGlcNAc GlcNAc transferase</fullName>
    </alternativeName>
</protein>
<accession>A0A1G1Y6V1</accession>
<keyword evidence="3 10" id="KW-0328">Glycosyltransferase</keyword>
<keyword evidence="9 10" id="KW-0961">Cell wall biogenesis/degradation</keyword>
<dbReference type="InterPro" id="IPR004276">
    <property type="entry name" value="GlycoTrans_28_N"/>
</dbReference>
<dbReference type="PANTHER" id="PTHR21015">
    <property type="entry name" value="UDP-N-ACETYLGLUCOSAMINE--N-ACETYLMURAMYL-(PENTAPEPTIDE) PYROPHOSPHORYL-UNDECAPRENOL N-ACETYLGLUCOSAMINE TRANSFERASE 1"/>
    <property type="match status" value="1"/>
</dbReference>
<keyword evidence="11" id="KW-1133">Transmembrane helix</keyword>
<dbReference type="Pfam" id="PF03033">
    <property type="entry name" value="Glyco_transf_28"/>
    <property type="match status" value="1"/>
</dbReference>
<dbReference type="GO" id="GO:0051301">
    <property type="term" value="P:cell division"/>
    <property type="evidence" value="ECO:0007669"/>
    <property type="project" value="UniProtKB-KW"/>
</dbReference>
<dbReference type="PANTHER" id="PTHR21015:SF27">
    <property type="entry name" value="UDP-N-ACETYLGLUCOSAMINE--N-ACETYLMURAMYL-(PENTAPEPTIDE) PYROPHOSPHORYL-UNDECAPRENOL N-ACETYLGLUCOSAMINE TRANSFERASE"/>
    <property type="match status" value="1"/>
</dbReference>
<evidence type="ECO:0000256" key="5">
    <source>
        <dbReference type="ARBA" id="ARBA00022960"/>
    </source>
</evidence>
<keyword evidence="4 10" id="KW-0808">Transferase</keyword>
<dbReference type="EC" id="2.4.1.227" evidence="10"/>
<evidence type="ECO:0000256" key="2">
    <source>
        <dbReference type="ARBA" id="ARBA00022618"/>
    </source>
</evidence>